<dbReference type="Pfam" id="PF13883">
    <property type="entry name" value="CREG_beta-barrel"/>
    <property type="match status" value="1"/>
</dbReference>
<feature type="transmembrane region" description="Helical" evidence="1">
    <location>
        <begin position="184"/>
        <end position="207"/>
    </location>
</feature>
<reference evidence="5" key="1">
    <citation type="submission" date="2019-11" db="EMBL/GenBank/DDBJ databases">
        <authorList>
            <person name="Liu Y."/>
            <person name="Hou J."/>
            <person name="Li T.-Q."/>
            <person name="Guan C.-H."/>
            <person name="Wu X."/>
            <person name="Wu H.-Z."/>
            <person name="Ling F."/>
            <person name="Zhang R."/>
            <person name="Shi X.-G."/>
            <person name="Ren J.-P."/>
            <person name="Chen E.-F."/>
            <person name="Sun J.-M."/>
        </authorList>
    </citation>
    <scope>NUCLEOTIDE SEQUENCE</scope>
    <source>
        <strain evidence="5">Adult_tree_wgs_1</strain>
        <tissue evidence="5">Leaves</tissue>
    </source>
</reference>
<evidence type="ECO:0000313" key="5">
    <source>
        <dbReference type="EMBL" id="KAF7146727.1"/>
    </source>
</evidence>
<dbReference type="InterPro" id="IPR019595">
    <property type="entry name" value="DUF2470"/>
</dbReference>
<dbReference type="PANTHER" id="PTHR13343">
    <property type="entry name" value="CREG1 PROTEIN"/>
    <property type="match status" value="1"/>
</dbReference>
<dbReference type="SUPFAM" id="SSF50475">
    <property type="entry name" value="FMN-binding split barrel"/>
    <property type="match status" value="2"/>
</dbReference>
<dbReference type="InterPro" id="IPR037119">
    <property type="entry name" value="Haem_oxidase_HugZ-like_sf"/>
</dbReference>
<evidence type="ECO:0000259" key="3">
    <source>
        <dbReference type="Pfam" id="PF13883"/>
    </source>
</evidence>
<dbReference type="OrthoDB" id="766965at2759"/>
<feature type="domain" description="DUF6821" evidence="4">
    <location>
        <begin position="100"/>
        <end position="234"/>
    </location>
</feature>
<protein>
    <recommendedName>
        <fullName evidence="7">DUF2470 domain-containing protein</fullName>
    </recommendedName>
</protein>
<accession>A0A834LU00</accession>
<evidence type="ECO:0008006" key="7">
    <source>
        <dbReference type="Google" id="ProtNLM"/>
    </source>
</evidence>
<comment type="caution">
    <text evidence="5">The sequence shown here is derived from an EMBL/GenBank/DDBJ whole genome shotgun (WGS) entry which is preliminary data.</text>
</comment>
<keyword evidence="1" id="KW-1133">Transmembrane helix</keyword>
<dbReference type="Gene3D" id="2.30.110.10">
    <property type="entry name" value="Electron Transport, Fmn-binding Protein, Chain A"/>
    <property type="match status" value="1"/>
</dbReference>
<sequence>MDLEEWEVLSDDGFLEIQDDGGKQIFPRKYVGDPKVVFNMNYFICKSPISKGIFDPEGMGNQFLPPPMELEKVREVTDFPVETEQVKSPGGVVWETDYIVSQVSFKKMKENEFVDMKMDSPRAGGGGWGIVPQIEAGVFQFEGDDDDESEVEIDQGGKKRGELDSKGKVKWERENGHGVNILKWSLSGIGAICSFGVAAATVCIIVLGNGNQQQRNKQQNPKIQFQIFADEKNAAGADVTAGDLNVFQLIQSHQKHEGYPSGSMVDFACDAYGSPILAVSSLAVHTKDLLANSKCSLLVAKDPEDRTDLIITLHGDAISVSETEREAIRTAYLARHPNAFWVDYGDFQFLRIEPKVVRYVSGVATASLGSGGLLSCEFLLTSTFCFLFLLSEFSKEEYRAAKVDPIYQFSKPIASHMNKDHAEDTKAIVQHSTSISVDFAQMLDVDSLGFYVKAGCQGDTFKLRVPFPRRAADRKDVKTLIVEMLQAAKA</sequence>
<dbReference type="InterPro" id="IPR049224">
    <property type="entry name" value="DUF6821"/>
</dbReference>
<evidence type="ECO:0000256" key="1">
    <source>
        <dbReference type="SAM" id="Phobius"/>
    </source>
</evidence>
<name>A0A834LU00_RHOSS</name>
<dbReference type="InterPro" id="IPR012349">
    <property type="entry name" value="Split_barrel_FMN-bd"/>
</dbReference>
<dbReference type="GO" id="GO:0005737">
    <property type="term" value="C:cytoplasm"/>
    <property type="evidence" value="ECO:0007669"/>
    <property type="project" value="UniProtKB-ARBA"/>
</dbReference>
<feature type="domain" description="CREG-like beta-barrel" evidence="3">
    <location>
        <begin position="249"/>
        <end position="361"/>
    </location>
</feature>
<feature type="domain" description="DUF2470" evidence="2">
    <location>
        <begin position="410"/>
        <end position="484"/>
    </location>
</feature>
<keyword evidence="1" id="KW-0812">Transmembrane</keyword>
<evidence type="ECO:0000259" key="4">
    <source>
        <dbReference type="Pfam" id="PF20705"/>
    </source>
</evidence>
<dbReference type="PANTHER" id="PTHR13343:SF24">
    <property type="entry name" value="OS07G0573800 PROTEIN"/>
    <property type="match status" value="1"/>
</dbReference>
<organism evidence="5 6">
    <name type="scientific">Rhododendron simsii</name>
    <name type="common">Sims's rhododendron</name>
    <dbReference type="NCBI Taxonomy" id="118357"/>
    <lineage>
        <taxon>Eukaryota</taxon>
        <taxon>Viridiplantae</taxon>
        <taxon>Streptophyta</taxon>
        <taxon>Embryophyta</taxon>
        <taxon>Tracheophyta</taxon>
        <taxon>Spermatophyta</taxon>
        <taxon>Magnoliopsida</taxon>
        <taxon>eudicotyledons</taxon>
        <taxon>Gunneridae</taxon>
        <taxon>Pentapetalae</taxon>
        <taxon>asterids</taxon>
        <taxon>Ericales</taxon>
        <taxon>Ericaceae</taxon>
        <taxon>Ericoideae</taxon>
        <taxon>Rhodoreae</taxon>
        <taxon>Rhododendron</taxon>
    </lineage>
</organism>
<dbReference type="Pfam" id="PF20705">
    <property type="entry name" value="DUF6821"/>
    <property type="match status" value="1"/>
</dbReference>
<keyword evidence="1" id="KW-0472">Membrane</keyword>
<keyword evidence="6" id="KW-1185">Reference proteome</keyword>
<dbReference type="Gene3D" id="3.20.180.10">
    <property type="entry name" value="PNP-oxidase-like"/>
    <property type="match status" value="1"/>
</dbReference>
<gene>
    <name evidence="5" type="ORF">RHSIM_Rhsim04G0091400</name>
</gene>
<evidence type="ECO:0000313" key="6">
    <source>
        <dbReference type="Proteomes" id="UP000626092"/>
    </source>
</evidence>
<proteinExistence type="predicted"/>
<dbReference type="InterPro" id="IPR055343">
    <property type="entry name" value="CREG_beta-barrel"/>
</dbReference>
<dbReference type="AlphaFoldDB" id="A0A834LU00"/>
<evidence type="ECO:0000259" key="2">
    <source>
        <dbReference type="Pfam" id="PF10615"/>
    </source>
</evidence>
<dbReference type="EMBL" id="WJXA01000004">
    <property type="protein sequence ID" value="KAF7146727.1"/>
    <property type="molecule type" value="Genomic_DNA"/>
</dbReference>
<dbReference type="Pfam" id="PF10615">
    <property type="entry name" value="DUF2470"/>
    <property type="match status" value="1"/>
</dbReference>
<dbReference type="Proteomes" id="UP000626092">
    <property type="component" value="Unassembled WGS sequence"/>
</dbReference>